<dbReference type="Pfam" id="PF02210">
    <property type="entry name" value="Laminin_G_2"/>
    <property type="match status" value="1"/>
</dbReference>
<reference evidence="3" key="1">
    <citation type="journal article" date="2004" name="Nature">
        <title>Genome duplication in the teleost fish Tetraodon nigroviridis reveals the early vertebrate proto-karyotype.</title>
        <authorList>
            <person name="Jaillon O."/>
            <person name="Aury J.-M."/>
            <person name="Brunet F."/>
            <person name="Petit J.-L."/>
            <person name="Stange-Thomann N."/>
            <person name="Mauceli E."/>
            <person name="Bouneau L."/>
            <person name="Fischer C."/>
            <person name="Ozouf-Costaz C."/>
            <person name="Bernot A."/>
            <person name="Nicaud S."/>
            <person name="Jaffe D."/>
            <person name="Fisher S."/>
            <person name="Lutfalla G."/>
            <person name="Dossat C."/>
            <person name="Segurens B."/>
            <person name="Dasilva C."/>
            <person name="Salanoubat M."/>
            <person name="Levy M."/>
            <person name="Boudet N."/>
            <person name="Castellano S."/>
            <person name="Anthouard V."/>
            <person name="Jubin C."/>
            <person name="Castelli V."/>
            <person name="Katinka M."/>
            <person name="Vacherie B."/>
            <person name="Biemont C."/>
            <person name="Skalli Z."/>
            <person name="Cattolico L."/>
            <person name="Poulain J."/>
            <person name="De Berardinis V."/>
            <person name="Cruaud C."/>
            <person name="Duprat S."/>
            <person name="Brottier P."/>
            <person name="Coutanceau J.-P."/>
            <person name="Gouzy J."/>
            <person name="Parra G."/>
            <person name="Lardier G."/>
            <person name="Chapple C."/>
            <person name="McKernan K.J."/>
            <person name="McEwan P."/>
            <person name="Bosak S."/>
            <person name="Kellis M."/>
            <person name="Volff J.-N."/>
            <person name="Guigo R."/>
            <person name="Zody M.C."/>
            <person name="Mesirov J."/>
            <person name="Lindblad-Toh K."/>
            <person name="Birren B."/>
            <person name="Nusbaum C."/>
            <person name="Kahn D."/>
            <person name="Robinson-Rechavi M."/>
            <person name="Laudet V."/>
            <person name="Schachter V."/>
            <person name="Quetier F."/>
            <person name="Saurin W."/>
            <person name="Scarpelli C."/>
            <person name="Wincker P."/>
            <person name="Lander E.S."/>
            <person name="Weissenbach J."/>
            <person name="Roest Crollius H."/>
        </authorList>
    </citation>
    <scope>NUCLEOTIDE SEQUENCE [LARGE SCALE GENOMIC DNA]</scope>
</reference>
<dbReference type="InterPro" id="IPR050372">
    <property type="entry name" value="Neurexin-related_CASP"/>
</dbReference>
<evidence type="ECO:0000259" key="2">
    <source>
        <dbReference type="PROSITE" id="PS50025"/>
    </source>
</evidence>
<accession>Q4SNP2</accession>
<dbReference type="PROSITE" id="PS50025">
    <property type="entry name" value="LAM_G_DOMAIN"/>
    <property type="match status" value="1"/>
</dbReference>
<comment type="caution">
    <text evidence="3">The sequence shown here is derived from an EMBL/GenBank/DDBJ whole genome shotgun (WGS) entry which is preliminary data.</text>
</comment>
<feature type="domain" description="Laminin G" evidence="2">
    <location>
        <begin position="25"/>
        <end position="204"/>
    </location>
</feature>
<reference evidence="3" key="2">
    <citation type="submission" date="2004-02" db="EMBL/GenBank/DDBJ databases">
        <authorList>
            <consortium name="Genoscope"/>
            <consortium name="Whitehead Institute Centre for Genome Research"/>
        </authorList>
    </citation>
    <scope>NUCLEOTIDE SEQUENCE</scope>
</reference>
<dbReference type="PANTHER" id="PTHR15036:SF40">
    <property type="entry name" value="CONTACTIN-ASSOCIATED PROTEIN-LIKE 4"/>
    <property type="match status" value="1"/>
</dbReference>
<dbReference type="Gene3D" id="2.60.120.200">
    <property type="match status" value="1"/>
</dbReference>
<name>Q4SNP2_TETNG</name>
<evidence type="ECO:0000256" key="1">
    <source>
        <dbReference type="PROSITE-ProRule" id="PRU00122"/>
    </source>
</evidence>
<dbReference type="OrthoDB" id="26719at2759"/>
<proteinExistence type="predicted"/>
<dbReference type="KEGG" id="tng:GSTEN00015190G001"/>
<dbReference type="SUPFAM" id="SSF49899">
    <property type="entry name" value="Concanavalin A-like lectins/glucanases"/>
    <property type="match status" value="1"/>
</dbReference>
<dbReference type="InterPro" id="IPR001791">
    <property type="entry name" value="Laminin_G"/>
</dbReference>
<dbReference type="PANTHER" id="PTHR15036">
    <property type="entry name" value="PIKACHURIN-LIKE PROTEIN"/>
    <property type="match status" value="1"/>
</dbReference>
<gene>
    <name evidence="3" type="ORF">GSTENG00015190001</name>
</gene>
<comment type="caution">
    <text evidence="1">Lacks conserved residue(s) required for the propagation of feature annotation.</text>
</comment>
<dbReference type="AlphaFoldDB" id="Q4SNP2"/>
<dbReference type="InterPro" id="IPR013320">
    <property type="entry name" value="ConA-like_dom_sf"/>
</dbReference>
<dbReference type="SMART" id="SM00282">
    <property type="entry name" value="LamG"/>
    <property type="match status" value="1"/>
</dbReference>
<evidence type="ECO:0000313" key="3">
    <source>
        <dbReference type="EMBL" id="CAF97740.1"/>
    </source>
</evidence>
<organism evidence="3">
    <name type="scientific">Tetraodon nigroviridis</name>
    <name type="common">Spotted green pufferfish</name>
    <name type="synonym">Chelonodon nigroviridis</name>
    <dbReference type="NCBI Taxonomy" id="99883"/>
    <lineage>
        <taxon>Eukaryota</taxon>
        <taxon>Metazoa</taxon>
        <taxon>Chordata</taxon>
        <taxon>Craniata</taxon>
        <taxon>Vertebrata</taxon>
        <taxon>Euteleostomi</taxon>
        <taxon>Actinopterygii</taxon>
        <taxon>Neopterygii</taxon>
        <taxon>Teleostei</taxon>
        <taxon>Neoteleostei</taxon>
        <taxon>Acanthomorphata</taxon>
        <taxon>Eupercaria</taxon>
        <taxon>Tetraodontiformes</taxon>
        <taxon>Tetradontoidea</taxon>
        <taxon>Tetraodontidae</taxon>
        <taxon>Tetraodon</taxon>
    </lineage>
</organism>
<protein>
    <submittedName>
        <fullName evidence="3">(spotted green pufferfish) hypothetical protein</fullName>
    </submittedName>
</protein>
<dbReference type="EMBL" id="CAAE01014542">
    <property type="protein sequence ID" value="CAF97740.1"/>
    <property type="molecule type" value="Genomic_DNA"/>
</dbReference>
<dbReference type="CDD" id="cd00110">
    <property type="entry name" value="LamG"/>
    <property type="match status" value="1"/>
</dbReference>
<sequence>MTARPDGTTLWRGGFFTEKVSLSPALSWSAGKAALQRSGDEECDNKEVENREAVGFQFRTWNEAGFLLTFALAGEGGVAWLYLSEARLRLQIHRAGRVLLQLSAGSALSDGQWHTMKLSSRPGRLAVSVDGDEEGAAHPSSFIAEGPLFFGGCPPEGETQACRNTFGVFQGCMRLLSVGAQPVDFMTVQQRLLGNYSQLQIDMCGITDRWEPLRHLPHSAFSSHVEQV</sequence>